<dbReference type="Gene3D" id="1.20.1730.10">
    <property type="entry name" value="Sodium/glucose cotransporter"/>
    <property type="match status" value="1"/>
</dbReference>
<comment type="caution">
    <text evidence="14">The sequence shown here is derived from an EMBL/GenBank/DDBJ whole genome shotgun (WGS) entry which is preliminary data.</text>
</comment>
<keyword evidence="6 12" id="KW-1133">Transmembrane helix</keyword>
<dbReference type="Pfam" id="PF00474">
    <property type="entry name" value="SSF"/>
    <property type="match status" value="1"/>
</dbReference>
<keyword evidence="9 12" id="KW-0472">Membrane</keyword>
<evidence type="ECO:0000313" key="15">
    <source>
        <dbReference type="Proteomes" id="UP001207918"/>
    </source>
</evidence>
<dbReference type="EMBL" id="JAGGJA010000017">
    <property type="protein sequence ID" value="MCW9708818.1"/>
    <property type="molecule type" value="Genomic_DNA"/>
</dbReference>
<keyword evidence="10" id="KW-0739">Sodium transport</keyword>
<evidence type="ECO:0000256" key="9">
    <source>
        <dbReference type="ARBA" id="ARBA00023136"/>
    </source>
</evidence>
<dbReference type="Gene3D" id="2.120.10.80">
    <property type="entry name" value="Kelch-type beta propeller"/>
    <property type="match status" value="1"/>
</dbReference>
<comment type="subcellular location">
    <subcellularLocation>
        <location evidence="1">Cell membrane</location>
        <topology evidence="1">Multi-pass membrane protein</topology>
    </subcellularLocation>
</comment>
<evidence type="ECO:0000256" key="11">
    <source>
        <dbReference type="SAM" id="Coils"/>
    </source>
</evidence>
<evidence type="ECO:0000256" key="1">
    <source>
        <dbReference type="ARBA" id="ARBA00004651"/>
    </source>
</evidence>
<accession>A0ABT3PSI7</accession>
<keyword evidence="11" id="KW-0175">Coiled coil</keyword>
<feature type="transmembrane region" description="Helical" evidence="12">
    <location>
        <begin position="733"/>
        <end position="753"/>
    </location>
</feature>
<evidence type="ECO:0000256" key="8">
    <source>
        <dbReference type="ARBA" id="ARBA00023065"/>
    </source>
</evidence>
<gene>
    <name evidence="14" type="ORF">J6I44_18300</name>
</gene>
<dbReference type="InterPro" id="IPR056734">
    <property type="entry name" value="NANM"/>
</dbReference>
<evidence type="ECO:0000313" key="14">
    <source>
        <dbReference type="EMBL" id="MCW9708818.1"/>
    </source>
</evidence>
<feature type="transmembrane region" description="Helical" evidence="12">
    <location>
        <begin position="571"/>
        <end position="595"/>
    </location>
</feature>
<dbReference type="RefSeq" id="WP_265767626.1">
    <property type="nucleotide sequence ID" value="NZ_JAGGJA010000017.1"/>
</dbReference>
<name>A0ABT3PSI7_9BACT</name>
<keyword evidence="5 12" id="KW-0812">Transmembrane</keyword>
<evidence type="ECO:0000256" key="5">
    <source>
        <dbReference type="ARBA" id="ARBA00022692"/>
    </source>
</evidence>
<dbReference type="PROSITE" id="PS50283">
    <property type="entry name" value="NA_SOLUT_SYMP_3"/>
    <property type="match status" value="1"/>
</dbReference>
<sequence length="913" mass="101559">MAFRPAYLFFLSLLLLPSGLVSAQELPDKEQSKEIINWKSLPDLPNQEGLAGAFSGILNNDMLILAGGANFPKRKPWEGGQKVFYDQIHILNKDSTGYGWQSDSAHTLPKPLAYGATVESDNRLILIGGADGNSVSNMVFQLKWHSQEKSIALDTLPSLPRPLAFMDAARLGDMIYVAGGQHTMNKPQASKSFWRLDLSKQNQPTQFRWEKLPPWPGPSRVLPVAATQHKGDMPYFFLFSGRNVHPNGKMKVLEDAYRFNIKSKEWKKLQNVGNDLSNNHSRSVMGGSALSLGDAHIVVFGGAPGQALLSRLDKAAKRDSLKRQLEAAESSQKEAIRQKINQLNKEIRQNLTQKNPFSSDVLAYHTITDSWHKIGDLPSPSPVTTRVLKWNDQIILPSGEIQPSVRTPKVWQGRISSQSPAFGWVNYGALGLYGLVLVGMGFYFSRRENATDDYFLAGNRIPWWAAGLSIYATQLSAITFISTPVLAFADNWVVYISYFTIFLMAPVVIYFYLPFFHRLNVTSAYEYLEKRFHLAVRLFGSVSFILFQLGRMSIVVFLPALTLTAILDMNIYTAIILMGILAIIYTALGGIEAVIWSDVLQVIILISGIIYSIYFIINYVGGIDVVYTTALENSKLQFFNFDFSFTSLATWSIFFGSFALQFGPYTTDQAVIQRYLTTKDEKSAASSIWTNGIISIPTGFLFFALGTCLYVFYKMNPDLLSTGMQNDQVFPLFIGQQLPIGFSGLLIAGIFSASMSSLDSSMHSIATVVTVDFYERFVPYSSDHTRLKLARWVTIIIGTLGTLIACLLATLPIQSLYFFFQEVIGLLSSSLAGVFILGIFTQRTHGTGALVGALLSIVALYLIKFHTPIHFYIYPLIGIPICVIAGYLVSLLLPDHGKALEGLTYRTLVKSNR</sequence>
<feature type="coiled-coil region" evidence="11">
    <location>
        <begin position="318"/>
        <end position="353"/>
    </location>
</feature>
<feature type="signal peptide" evidence="13">
    <location>
        <begin position="1"/>
        <end position="23"/>
    </location>
</feature>
<organism evidence="14 15">
    <name type="scientific">Fodinibius salsisoli</name>
    <dbReference type="NCBI Taxonomy" id="2820877"/>
    <lineage>
        <taxon>Bacteria</taxon>
        <taxon>Pseudomonadati</taxon>
        <taxon>Balneolota</taxon>
        <taxon>Balneolia</taxon>
        <taxon>Balneolales</taxon>
        <taxon>Balneolaceae</taxon>
        <taxon>Fodinibius</taxon>
    </lineage>
</organism>
<feature type="transmembrane region" description="Helical" evidence="12">
    <location>
        <begin position="847"/>
        <end position="865"/>
    </location>
</feature>
<evidence type="ECO:0000256" key="6">
    <source>
        <dbReference type="ARBA" id="ARBA00022989"/>
    </source>
</evidence>
<feature type="transmembrane region" description="Helical" evidence="12">
    <location>
        <begin position="464"/>
        <end position="486"/>
    </location>
</feature>
<feature type="transmembrane region" description="Helical" evidence="12">
    <location>
        <begin position="817"/>
        <end position="840"/>
    </location>
</feature>
<evidence type="ECO:0000256" key="2">
    <source>
        <dbReference type="ARBA" id="ARBA00006434"/>
    </source>
</evidence>
<dbReference type="InterPro" id="IPR015915">
    <property type="entry name" value="Kelch-typ_b-propeller"/>
</dbReference>
<dbReference type="PANTHER" id="PTHR42985">
    <property type="entry name" value="SODIUM-COUPLED MONOCARBOXYLATE TRANSPORTER"/>
    <property type="match status" value="1"/>
</dbReference>
<feature type="transmembrane region" description="Helical" evidence="12">
    <location>
        <begin position="602"/>
        <end position="623"/>
    </location>
</feature>
<feature type="transmembrane region" description="Helical" evidence="12">
    <location>
        <begin position="643"/>
        <end position="667"/>
    </location>
</feature>
<dbReference type="Pfam" id="PF24996">
    <property type="entry name" value="NANM"/>
    <property type="match status" value="2"/>
</dbReference>
<feature type="transmembrane region" description="Helical" evidence="12">
    <location>
        <begin position="871"/>
        <end position="893"/>
    </location>
</feature>
<protein>
    <submittedName>
        <fullName evidence="14">Sodium/solute symporter</fullName>
    </submittedName>
</protein>
<dbReference type="Proteomes" id="UP001207918">
    <property type="component" value="Unassembled WGS sequence"/>
</dbReference>
<feature type="transmembrane region" description="Helical" evidence="12">
    <location>
        <begin position="534"/>
        <end position="559"/>
    </location>
</feature>
<feature type="transmembrane region" description="Helical" evidence="12">
    <location>
        <begin position="492"/>
        <end position="513"/>
    </location>
</feature>
<dbReference type="InterPro" id="IPR038377">
    <property type="entry name" value="Na/Glc_symporter_sf"/>
</dbReference>
<feature type="chain" id="PRO_5047176155" evidence="13">
    <location>
        <begin position="24"/>
        <end position="913"/>
    </location>
</feature>
<dbReference type="SUPFAM" id="SSF117281">
    <property type="entry name" value="Kelch motif"/>
    <property type="match status" value="1"/>
</dbReference>
<feature type="transmembrane region" description="Helical" evidence="12">
    <location>
        <begin position="688"/>
        <end position="713"/>
    </location>
</feature>
<keyword evidence="13" id="KW-0732">Signal</keyword>
<feature type="transmembrane region" description="Helical" evidence="12">
    <location>
        <begin position="789"/>
        <end position="811"/>
    </location>
</feature>
<evidence type="ECO:0000256" key="13">
    <source>
        <dbReference type="SAM" id="SignalP"/>
    </source>
</evidence>
<comment type="similarity">
    <text evidence="2">Belongs to the sodium:solute symporter (SSF) (TC 2.A.21) family.</text>
</comment>
<proteinExistence type="inferred from homology"/>
<keyword evidence="8" id="KW-0406">Ion transport</keyword>
<evidence type="ECO:0000256" key="7">
    <source>
        <dbReference type="ARBA" id="ARBA00023053"/>
    </source>
</evidence>
<keyword evidence="15" id="KW-1185">Reference proteome</keyword>
<dbReference type="PANTHER" id="PTHR42985:SF40">
    <property type="entry name" value="LD47995P-RELATED"/>
    <property type="match status" value="1"/>
</dbReference>
<dbReference type="InterPro" id="IPR051163">
    <property type="entry name" value="Sodium:Solute_Symporter_SSF"/>
</dbReference>
<reference evidence="14 15" key="1">
    <citation type="submission" date="2021-03" db="EMBL/GenBank/DDBJ databases">
        <title>Aliifodinibius sp. nov., a new bacterium isolated from saline soil.</title>
        <authorList>
            <person name="Galisteo C."/>
            <person name="De La Haba R."/>
            <person name="Sanchez-Porro C."/>
            <person name="Ventosa A."/>
        </authorList>
    </citation>
    <scope>NUCLEOTIDE SEQUENCE [LARGE SCALE GENOMIC DNA]</scope>
    <source>
        <strain evidence="14 15">1BSP15-2V2</strain>
    </source>
</reference>
<dbReference type="InterPro" id="IPR001734">
    <property type="entry name" value="Na/solute_symporter"/>
</dbReference>
<dbReference type="CDD" id="cd11495">
    <property type="entry name" value="SLC5sbd_NIS-like_u3"/>
    <property type="match status" value="1"/>
</dbReference>
<evidence type="ECO:0000256" key="12">
    <source>
        <dbReference type="SAM" id="Phobius"/>
    </source>
</evidence>
<evidence type="ECO:0000256" key="4">
    <source>
        <dbReference type="ARBA" id="ARBA00022475"/>
    </source>
</evidence>
<evidence type="ECO:0000256" key="3">
    <source>
        <dbReference type="ARBA" id="ARBA00022448"/>
    </source>
</evidence>
<keyword evidence="7" id="KW-0915">Sodium</keyword>
<dbReference type="NCBIfam" id="TIGR00813">
    <property type="entry name" value="sss"/>
    <property type="match status" value="1"/>
</dbReference>
<evidence type="ECO:0000256" key="10">
    <source>
        <dbReference type="ARBA" id="ARBA00023201"/>
    </source>
</evidence>
<keyword evidence="3" id="KW-0813">Transport</keyword>
<keyword evidence="4" id="KW-1003">Cell membrane</keyword>
<feature type="transmembrane region" description="Helical" evidence="12">
    <location>
        <begin position="424"/>
        <end position="444"/>
    </location>
</feature>